<proteinExistence type="predicted"/>
<sequence>MTSSALYEELRALIFEVAAQNDKIGALEESLKWGQPSFTPKRKNTGSSVRLSKQDDGTVGMFFICTTKLVDRFKELYPSAFDYRGSRALMFVAGRDYDRDALKHCIGMALTYKLKQ</sequence>
<evidence type="ECO:0000313" key="3">
    <source>
        <dbReference type="Proteomes" id="UP001477870"/>
    </source>
</evidence>
<evidence type="ECO:0000313" key="2">
    <source>
        <dbReference type="EMBL" id="MEM5500099.1"/>
    </source>
</evidence>
<dbReference type="Proteomes" id="UP001477870">
    <property type="component" value="Unassembled WGS sequence"/>
</dbReference>
<gene>
    <name evidence="2" type="ORF">WNY59_00705</name>
</gene>
<dbReference type="EMBL" id="JBBMQO010000001">
    <property type="protein sequence ID" value="MEM5500099.1"/>
    <property type="molecule type" value="Genomic_DNA"/>
</dbReference>
<reference evidence="2 3" key="1">
    <citation type="submission" date="2024-03" db="EMBL/GenBank/DDBJ databases">
        <title>Community enrichment and isolation of bacterial strains for fucoidan degradation.</title>
        <authorList>
            <person name="Sichert A."/>
        </authorList>
    </citation>
    <scope>NUCLEOTIDE SEQUENCE [LARGE SCALE GENOMIC DNA]</scope>
    <source>
        <strain evidence="2 3">AS62</strain>
    </source>
</reference>
<name>A0ABU9T2W9_9HYPH</name>
<feature type="domain" description="YdhG-like" evidence="1">
    <location>
        <begin position="7"/>
        <end position="109"/>
    </location>
</feature>
<protein>
    <submittedName>
        <fullName evidence="2">DUF1801 domain-containing protein</fullName>
    </submittedName>
</protein>
<comment type="caution">
    <text evidence="2">The sequence shown here is derived from an EMBL/GenBank/DDBJ whole genome shotgun (WGS) entry which is preliminary data.</text>
</comment>
<dbReference type="SUPFAM" id="SSF159888">
    <property type="entry name" value="YdhG-like"/>
    <property type="match status" value="1"/>
</dbReference>
<dbReference type="RefSeq" id="WP_342846057.1">
    <property type="nucleotide sequence ID" value="NZ_JBBMQO010000001.1"/>
</dbReference>
<keyword evidence="3" id="KW-1185">Reference proteome</keyword>
<accession>A0ABU9T2W9</accession>
<organism evidence="2 3">
    <name type="scientific">Ahrensia kielensis</name>
    <dbReference type="NCBI Taxonomy" id="76980"/>
    <lineage>
        <taxon>Bacteria</taxon>
        <taxon>Pseudomonadati</taxon>
        <taxon>Pseudomonadota</taxon>
        <taxon>Alphaproteobacteria</taxon>
        <taxon>Hyphomicrobiales</taxon>
        <taxon>Ahrensiaceae</taxon>
        <taxon>Ahrensia</taxon>
    </lineage>
</organism>
<evidence type="ECO:0000259" key="1">
    <source>
        <dbReference type="Pfam" id="PF08818"/>
    </source>
</evidence>
<dbReference type="InterPro" id="IPR014922">
    <property type="entry name" value="YdhG-like"/>
</dbReference>
<dbReference type="Pfam" id="PF08818">
    <property type="entry name" value="DUF1801"/>
    <property type="match status" value="1"/>
</dbReference>